<keyword evidence="1" id="KW-1133">Transmembrane helix</keyword>
<feature type="transmembrane region" description="Helical" evidence="1">
    <location>
        <begin position="156"/>
        <end position="183"/>
    </location>
</feature>
<name>A0A975TS71_9RHOB</name>
<evidence type="ECO:0000313" key="2">
    <source>
        <dbReference type="EMBL" id="QXL86177.1"/>
    </source>
</evidence>
<organism evidence="2">
    <name type="scientific">Gymnodinialimonas phycosphaerae</name>
    <dbReference type="NCBI Taxonomy" id="2841589"/>
    <lineage>
        <taxon>Bacteria</taxon>
        <taxon>Pseudomonadati</taxon>
        <taxon>Pseudomonadota</taxon>
        <taxon>Alphaproteobacteria</taxon>
        <taxon>Rhodobacterales</taxon>
        <taxon>Paracoccaceae</taxon>
        <taxon>Gymnodinialimonas</taxon>
    </lineage>
</organism>
<feature type="transmembrane region" description="Helical" evidence="1">
    <location>
        <begin position="203"/>
        <end position="221"/>
    </location>
</feature>
<gene>
    <name evidence="2" type="ORF">KUL25_11830</name>
</gene>
<dbReference type="Proteomes" id="UP000693972">
    <property type="component" value="Unassembled WGS sequence"/>
</dbReference>
<protein>
    <recommendedName>
        <fullName evidence="4">Oligosaccharide repeat unit polymerase</fullName>
    </recommendedName>
</protein>
<feature type="transmembrane region" description="Helical" evidence="1">
    <location>
        <begin position="326"/>
        <end position="347"/>
    </location>
</feature>
<feature type="transmembrane region" description="Helical" evidence="1">
    <location>
        <begin position="9"/>
        <end position="33"/>
    </location>
</feature>
<feature type="transmembrane region" description="Helical" evidence="1">
    <location>
        <begin position="359"/>
        <end position="375"/>
    </location>
</feature>
<keyword evidence="1" id="KW-0472">Membrane</keyword>
<sequence length="423" mass="47766">MDNAGARKFALRVVLFYCAVYYVLPFFVFITMGNPLNRVIAYEPNYYFGILYVLLFVIVFWMALRTPYVKLNFPSLGISKLAFSPRLGIVLALGFCLFTYATRSIFGLDYRHTGDALAETGGLGFILVIMKTYFGVVLLVNYRLIDERNQVRLRSFASLLIAVGYYFSIAGAFDIFFVAFALFTATRRWREAFRLNTKIVRQVSIAISPILLYLAVFVGTANKVGVEAAFERLESLGDILMLMVTRLGYHFTSTSLHATENIFNFNLAFDALSELTRVVQYRLSVLIGIDGVEKPSVGTISRMNYLFISAFDRDRTGASPSMIGSIFYFPGAGFAVFYYVFVLRAVLKLMWDIVGRKGLMWFCTLFCVILGNAFWDASLDALNPFSTGFVRLSLLFLGARFVTKFMRDRAARSTTSDRPILNG</sequence>
<feature type="transmembrane region" description="Helical" evidence="1">
    <location>
        <begin position="45"/>
        <end position="64"/>
    </location>
</feature>
<evidence type="ECO:0000256" key="1">
    <source>
        <dbReference type="SAM" id="Phobius"/>
    </source>
</evidence>
<dbReference type="AlphaFoldDB" id="A0A975TS71"/>
<proteinExistence type="predicted"/>
<dbReference type="EMBL" id="CP078073">
    <property type="protein sequence ID" value="QXL86177.1"/>
    <property type="molecule type" value="Genomic_DNA"/>
</dbReference>
<dbReference type="EMBL" id="JAIMBW010000001">
    <property type="protein sequence ID" value="MBY4893454.1"/>
    <property type="molecule type" value="Genomic_DNA"/>
</dbReference>
<feature type="transmembrane region" description="Helical" evidence="1">
    <location>
        <begin position="85"/>
        <end position="102"/>
    </location>
</feature>
<feature type="transmembrane region" description="Helical" evidence="1">
    <location>
        <begin position="122"/>
        <end position="144"/>
    </location>
</feature>
<accession>A0A975TS71</accession>
<evidence type="ECO:0000313" key="3">
    <source>
        <dbReference type="Proteomes" id="UP000693972"/>
    </source>
</evidence>
<keyword evidence="3" id="KW-1185">Reference proteome</keyword>
<dbReference type="RefSeq" id="WP_257893133.1">
    <property type="nucleotide sequence ID" value="NZ_JAIMBW010000001.1"/>
</dbReference>
<evidence type="ECO:0008006" key="4">
    <source>
        <dbReference type="Google" id="ProtNLM"/>
    </source>
</evidence>
<reference evidence="2 3" key="1">
    <citation type="submission" date="2021-07" db="EMBL/GenBank/DDBJ databases">
        <title>Karlodiniumbacter phycospheric gen. nov., sp. nov., a phycosphere bacterium isolated from karlodinium veneficum.</title>
        <authorList>
            <person name="Peng Y."/>
            <person name="Jiang L."/>
            <person name="Lee J."/>
        </authorList>
    </citation>
    <scope>NUCLEOTIDE SEQUENCE</scope>
    <source>
        <strain evidence="2 3">N5</strain>
    </source>
</reference>
<keyword evidence="1" id="KW-0812">Transmembrane</keyword>